<evidence type="ECO:0000313" key="16">
    <source>
        <dbReference type="Proteomes" id="UP000650467"/>
    </source>
</evidence>
<feature type="binding site" description="type 1 copper site" evidence="11">
    <location>
        <position position="312"/>
    </location>
    <ligand>
        <name>Cu cation</name>
        <dbReference type="ChEBI" id="CHEBI:23378"/>
        <label>1</label>
    </ligand>
</feature>
<evidence type="ECO:0000259" key="14">
    <source>
        <dbReference type="Pfam" id="PF07732"/>
    </source>
</evidence>
<comment type="caution">
    <text evidence="15">The sequence shown here is derived from an EMBL/GenBank/DDBJ whole genome shotgun (WGS) entry which is preliminary data.</text>
</comment>
<dbReference type="InterPro" id="IPR008972">
    <property type="entry name" value="Cupredoxin"/>
</dbReference>
<evidence type="ECO:0000256" key="8">
    <source>
        <dbReference type="ARBA" id="ARBA00023002"/>
    </source>
</evidence>
<accession>A0A835VR69</accession>
<evidence type="ECO:0000256" key="6">
    <source>
        <dbReference type="ARBA" id="ARBA00022723"/>
    </source>
</evidence>
<dbReference type="InterPro" id="IPR001287">
    <property type="entry name" value="NO2-reductase_Cu"/>
</dbReference>
<dbReference type="AlphaFoldDB" id="A0A835VR69"/>
<evidence type="ECO:0000256" key="12">
    <source>
        <dbReference type="SAM" id="MobiDB-lite"/>
    </source>
</evidence>
<feature type="binding site" description="type 1 copper site" evidence="11">
    <location>
        <position position="366"/>
    </location>
    <ligand>
        <name>Cu cation</name>
        <dbReference type="ChEBI" id="CHEBI:23378"/>
        <label>1</label>
    </ligand>
</feature>
<feature type="domain" description="Plastocyanin-like" evidence="14">
    <location>
        <begin position="272"/>
        <end position="375"/>
    </location>
</feature>
<dbReference type="CDD" id="cd04208">
    <property type="entry name" value="CuRO_2_CuNIR"/>
    <property type="match status" value="1"/>
</dbReference>
<keyword evidence="16" id="KW-1185">Reference proteome</keyword>
<comment type="subunit">
    <text evidence="3">Homotrimer.</text>
</comment>
<dbReference type="SUPFAM" id="SSF49503">
    <property type="entry name" value="Cupredoxins"/>
    <property type="match status" value="2"/>
</dbReference>
<evidence type="ECO:0000256" key="11">
    <source>
        <dbReference type="PIRSR" id="PIRSR601287-1"/>
    </source>
</evidence>
<dbReference type="PRINTS" id="PR00695">
    <property type="entry name" value="CUNO2RDTASE"/>
</dbReference>
<evidence type="ECO:0000256" key="5">
    <source>
        <dbReference type="ARBA" id="ARBA00017290"/>
    </source>
</evidence>
<sequence>MRRSRNVTLLATALGSSAKSASLLALPAAPLAAALPAGWRGLAASSAADGGEFGSGGPRWLTWRGGALLLAGGAAGAALGLAMAPTAGMPPLANNSSSSGGNRGSASAAMAAATPFERLQGSSRPSSPPQPQPSVAAAALPAPAGGEGVRPQAAAVAAAAGQGGREQAERREAAAAAERPAQQPSPEQVQELEEQGETEAGYGEEAIIRLPGEGPNPFTHPDPGQDRDAAGLPLLACGKSQAPAVPPPTGRAWPAHLVADITTTTADLPVSPLHKYTFWTFDGKVPGPLLRARVGDVLELRHTNRDRDGVGHNIDFHAVTGPGGGAPVTYAEEGETKVATFKLLHPGLFIYHCAAAPVPTHISNGMYGLLLVEPEGGLPPVDKEFYVLQSEIYATESSETKGMLEYSYVDGLDEKPRKVVFNGAEGALQGRTPLVADQNDRVRIYFGNAGPNLISSFHVIGSVFDKVYREGDLLSPPARCIQTTLVPAGGSAVVEFDCPVPGNYTLLDHSIFRMEKGAIGFLKVRPRGGDRRRDIYDSVDPPVPCPGCKLHP</sequence>
<dbReference type="GO" id="GO:0050421">
    <property type="term" value="F:nitrite reductase (NO-forming) activity"/>
    <property type="evidence" value="ECO:0007669"/>
    <property type="project" value="UniProtKB-EC"/>
</dbReference>
<evidence type="ECO:0000256" key="3">
    <source>
        <dbReference type="ARBA" id="ARBA00011233"/>
    </source>
</evidence>
<keyword evidence="7" id="KW-0677">Repeat</keyword>
<comment type="cofactor">
    <cofactor evidence="1 11">
        <name>Cu(+)</name>
        <dbReference type="ChEBI" id="CHEBI:49552"/>
    </cofactor>
</comment>
<dbReference type="Pfam" id="PF07731">
    <property type="entry name" value="Cu-oxidase_2"/>
    <property type="match status" value="1"/>
</dbReference>
<evidence type="ECO:0000256" key="2">
    <source>
        <dbReference type="ARBA" id="ARBA00010609"/>
    </source>
</evidence>
<organism evidence="15 16">
    <name type="scientific">Chlamydomonas incerta</name>
    <dbReference type="NCBI Taxonomy" id="51695"/>
    <lineage>
        <taxon>Eukaryota</taxon>
        <taxon>Viridiplantae</taxon>
        <taxon>Chlorophyta</taxon>
        <taxon>core chlorophytes</taxon>
        <taxon>Chlorophyceae</taxon>
        <taxon>CS clade</taxon>
        <taxon>Chlamydomonadales</taxon>
        <taxon>Chlamydomonadaceae</taxon>
        <taxon>Chlamydomonas</taxon>
    </lineage>
</organism>
<feature type="binding site" description="type 1 copper site" evidence="11">
    <location>
        <position position="361"/>
    </location>
    <ligand>
        <name>Cu cation</name>
        <dbReference type="ChEBI" id="CHEBI:23378"/>
        <label>1</label>
    </ligand>
</feature>
<keyword evidence="6 11" id="KW-0479">Metal-binding</keyword>
<gene>
    <name evidence="15" type="ORF">HXX76_013158</name>
</gene>
<comment type="similarity">
    <text evidence="2">Belongs to the multicopper oxidase family.</text>
</comment>
<dbReference type="InterPro" id="IPR011707">
    <property type="entry name" value="Cu-oxidase-like_N"/>
</dbReference>
<feature type="region of interest" description="Disordered" evidence="12">
    <location>
        <begin position="117"/>
        <end position="231"/>
    </location>
</feature>
<dbReference type="PANTHER" id="PTHR11709">
    <property type="entry name" value="MULTI-COPPER OXIDASE"/>
    <property type="match status" value="1"/>
</dbReference>
<evidence type="ECO:0000256" key="1">
    <source>
        <dbReference type="ARBA" id="ARBA00001960"/>
    </source>
</evidence>
<feature type="compositionally biased region" description="Low complexity" evidence="12">
    <location>
        <begin position="133"/>
        <end position="160"/>
    </location>
</feature>
<keyword evidence="9 11" id="KW-0186">Copper</keyword>
<dbReference type="Pfam" id="PF07732">
    <property type="entry name" value="Cu-oxidase_3"/>
    <property type="match status" value="1"/>
</dbReference>
<comment type="cofactor">
    <cofactor evidence="11">
        <name>Cu(2+)</name>
        <dbReference type="ChEBI" id="CHEBI:29036"/>
    </cofactor>
</comment>
<dbReference type="Proteomes" id="UP000650467">
    <property type="component" value="Unassembled WGS sequence"/>
</dbReference>
<feature type="binding site" description="type 1 copper site" evidence="11">
    <location>
        <position position="317"/>
    </location>
    <ligand>
        <name>Cu cation</name>
        <dbReference type="ChEBI" id="CHEBI:23378"/>
        <label>1</label>
    </ligand>
</feature>
<dbReference type="InterPro" id="IPR045087">
    <property type="entry name" value="Cu-oxidase_fam"/>
</dbReference>
<keyword evidence="8" id="KW-0560">Oxidoreductase</keyword>
<evidence type="ECO:0000256" key="9">
    <source>
        <dbReference type="ARBA" id="ARBA00023008"/>
    </source>
</evidence>
<dbReference type="OrthoDB" id="2121828at2759"/>
<evidence type="ECO:0000256" key="4">
    <source>
        <dbReference type="ARBA" id="ARBA00011882"/>
    </source>
</evidence>
<feature type="domain" description="Plastocyanin-like" evidence="13">
    <location>
        <begin position="421"/>
        <end position="517"/>
    </location>
</feature>
<comment type="catalytic activity">
    <reaction evidence="10">
        <text>nitric oxide + Fe(III)-[cytochrome c] + H2O = Fe(II)-[cytochrome c] + nitrite + 2 H(+)</text>
        <dbReference type="Rhea" id="RHEA:15233"/>
        <dbReference type="Rhea" id="RHEA-COMP:10350"/>
        <dbReference type="Rhea" id="RHEA-COMP:14399"/>
        <dbReference type="ChEBI" id="CHEBI:15377"/>
        <dbReference type="ChEBI" id="CHEBI:15378"/>
        <dbReference type="ChEBI" id="CHEBI:16301"/>
        <dbReference type="ChEBI" id="CHEBI:16480"/>
        <dbReference type="ChEBI" id="CHEBI:29033"/>
        <dbReference type="ChEBI" id="CHEBI:29034"/>
        <dbReference type="EC" id="1.7.2.1"/>
    </reaction>
</comment>
<name>A0A835VR69_CHLIN</name>
<dbReference type="InterPro" id="IPR011706">
    <property type="entry name" value="Cu-oxidase_C"/>
</dbReference>
<proteinExistence type="inferred from homology"/>
<evidence type="ECO:0000313" key="15">
    <source>
        <dbReference type="EMBL" id="KAG2426177.1"/>
    </source>
</evidence>
<feature type="binding site" description="type 1 copper site" evidence="11">
    <location>
        <position position="353"/>
    </location>
    <ligand>
        <name>Cu cation</name>
        <dbReference type="ChEBI" id="CHEBI:23378"/>
        <label>1</label>
    </ligand>
</feature>
<dbReference type="PANTHER" id="PTHR11709:SF394">
    <property type="entry name" value="FI03373P-RELATED"/>
    <property type="match status" value="1"/>
</dbReference>
<dbReference type="EC" id="1.7.2.1" evidence="4"/>
<evidence type="ECO:0000256" key="7">
    <source>
        <dbReference type="ARBA" id="ARBA00022737"/>
    </source>
</evidence>
<feature type="binding site" description="type 1 copper site" evidence="11">
    <location>
        <position position="509"/>
    </location>
    <ligand>
        <name>Cu cation</name>
        <dbReference type="ChEBI" id="CHEBI:23378"/>
        <label>1</label>
    </ligand>
</feature>
<dbReference type="CDD" id="cd11020">
    <property type="entry name" value="CuRO_1_CuNIR"/>
    <property type="match status" value="1"/>
</dbReference>
<evidence type="ECO:0000259" key="13">
    <source>
        <dbReference type="Pfam" id="PF07731"/>
    </source>
</evidence>
<protein>
    <recommendedName>
        <fullName evidence="5">Copper-containing nitrite reductase</fullName>
        <ecNumber evidence="4">1.7.2.1</ecNumber>
    </recommendedName>
</protein>
<dbReference type="FunFam" id="2.60.40.420:FF:000093">
    <property type="entry name" value="Copper-containing nitrite reductase"/>
    <property type="match status" value="1"/>
</dbReference>
<dbReference type="EMBL" id="JAEHOC010000049">
    <property type="protein sequence ID" value="KAG2426177.1"/>
    <property type="molecule type" value="Genomic_DNA"/>
</dbReference>
<reference evidence="15" key="1">
    <citation type="journal article" date="2020" name="bioRxiv">
        <title>Comparative genomics of Chlamydomonas.</title>
        <authorList>
            <person name="Craig R.J."/>
            <person name="Hasan A.R."/>
            <person name="Ness R.W."/>
            <person name="Keightley P.D."/>
        </authorList>
    </citation>
    <scope>NUCLEOTIDE SEQUENCE</scope>
    <source>
        <strain evidence="15">SAG 7.73</strain>
    </source>
</reference>
<feature type="binding site" description="type 1 copper site" evidence="11">
    <location>
        <position position="352"/>
    </location>
    <ligand>
        <name>Cu cation</name>
        <dbReference type="ChEBI" id="CHEBI:23378"/>
        <label>1</label>
    </ligand>
</feature>
<dbReference type="GO" id="GO:0005507">
    <property type="term" value="F:copper ion binding"/>
    <property type="evidence" value="ECO:0007669"/>
    <property type="project" value="InterPro"/>
</dbReference>
<evidence type="ECO:0000256" key="10">
    <source>
        <dbReference type="ARBA" id="ARBA00049340"/>
    </source>
</evidence>
<dbReference type="Gene3D" id="2.60.40.420">
    <property type="entry name" value="Cupredoxins - blue copper proteins"/>
    <property type="match status" value="2"/>
</dbReference>